<feature type="chain" id="PRO_5035385077" evidence="1">
    <location>
        <begin position="17"/>
        <end position="167"/>
    </location>
</feature>
<dbReference type="EMBL" id="CAJFCV020000001">
    <property type="protein sequence ID" value="CAG9082106.1"/>
    <property type="molecule type" value="Genomic_DNA"/>
</dbReference>
<proteinExistence type="predicted"/>
<accession>A0A7I8XGS5</accession>
<keyword evidence="1" id="KW-0732">Signal</keyword>
<reference evidence="2" key="1">
    <citation type="submission" date="2020-09" db="EMBL/GenBank/DDBJ databases">
        <authorList>
            <person name="Kikuchi T."/>
        </authorList>
    </citation>
    <scope>NUCLEOTIDE SEQUENCE</scope>
    <source>
        <strain evidence="2">Ka4C1</strain>
    </source>
</reference>
<comment type="caution">
    <text evidence="2">The sequence shown here is derived from an EMBL/GenBank/DDBJ whole genome shotgun (WGS) entry which is preliminary data.</text>
</comment>
<gene>
    <name evidence="2" type="ORF">BXYJ_LOCUS826</name>
</gene>
<protein>
    <submittedName>
        <fullName evidence="2">(pine wood nematode) hypothetical protein</fullName>
    </submittedName>
</protein>
<organism evidence="2 3">
    <name type="scientific">Bursaphelenchus xylophilus</name>
    <name type="common">Pinewood nematode worm</name>
    <name type="synonym">Aphelenchoides xylophilus</name>
    <dbReference type="NCBI Taxonomy" id="6326"/>
    <lineage>
        <taxon>Eukaryota</taxon>
        <taxon>Metazoa</taxon>
        <taxon>Ecdysozoa</taxon>
        <taxon>Nematoda</taxon>
        <taxon>Chromadorea</taxon>
        <taxon>Rhabditida</taxon>
        <taxon>Tylenchina</taxon>
        <taxon>Tylenchomorpha</taxon>
        <taxon>Aphelenchoidea</taxon>
        <taxon>Aphelenchoididae</taxon>
        <taxon>Bursaphelenchus</taxon>
    </lineage>
</organism>
<evidence type="ECO:0000256" key="1">
    <source>
        <dbReference type="SAM" id="SignalP"/>
    </source>
</evidence>
<dbReference type="AlphaFoldDB" id="A0A7I8XGS5"/>
<feature type="signal peptide" evidence="1">
    <location>
        <begin position="1"/>
        <end position="16"/>
    </location>
</feature>
<dbReference type="Proteomes" id="UP000582659">
    <property type="component" value="Unassembled WGS sequence"/>
</dbReference>
<dbReference type="EMBL" id="CAJFDI010000001">
    <property type="protein sequence ID" value="CAD5208590.1"/>
    <property type="molecule type" value="Genomic_DNA"/>
</dbReference>
<name>A0A7I8XGS5_BURXY</name>
<keyword evidence="3" id="KW-1185">Reference proteome</keyword>
<sequence>MFGLIFFALCIQQTSAWSFGGQAICEGREDNFGMTEIASIDLRTTWPFYNKKNCFLQFFFHDFFCSDLTIMEVTAVGIFWDNECGNFIITASGKFWNKCDPGWLSHWNDVRISFYHKCDGNCRVFYSLHSPYDFDNYHFELSGRNLLANEKNCSPKFYPNKTDKTEV</sequence>
<evidence type="ECO:0000313" key="3">
    <source>
        <dbReference type="Proteomes" id="UP000659654"/>
    </source>
</evidence>
<dbReference type="Proteomes" id="UP000659654">
    <property type="component" value="Unassembled WGS sequence"/>
</dbReference>
<evidence type="ECO:0000313" key="2">
    <source>
        <dbReference type="EMBL" id="CAD5208590.1"/>
    </source>
</evidence>